<dbReference type="AlphaFoldDB" id="A0A6L3V1E2"/>
<accession>A0A6L3V1E2</accession>
<keyword evidence="2" id="KW-1185">Reference proteome</keyword>
<name>A0A6L3V1E2_9BACI</name>
<dbReference type="InterPro" id="IPR006530">
    <property type="entry name" value="YD"/>
</dbReference>
<reference evidence="1 2" key="1">
    <citation type="journal article" date="2016" name="Antonie Van Leeuwenhoek">
        <title>Bacillus depressus sp. nov., isolated from soil of a sunflower field.</title>
        <authorList>
            <person name="Wei X."/>
            <person name="Xin D."/>
            <person name="Xin Y."/>
            <person name="Zhang H."/>
            <person name="Wang T."/>
            <person name="Zhang J."/>
        </authorList>
    </citation>
    <scope>NUCLEOTIDE SEQUENCE [LARGE SCALE GENOMIC DNA]</scope>
    <source>
        <strain evidence="1 2">BZ1</strain>
    </source>
</reference>
<organism evidence="1 2">
    <name type="scientific">Cytobacillus depressus</name>
    <dbReference type="NCBI Taxonomy" id="1602942"/>
    <lineage>
        <taxon>Bacteria</taxon>
        <taxon>Bacillati</taxon>
        <taxon>Bacillota</taxon>
        <taxon>Bacilli</taxon>
        <taxon>Bacillales</taxon>
        <taxon>Bacillaceae</taxon>
        <taxon>Cytobacillus</taxon>
    </lineage>
</organism>
<evidence type="ECO:0000313" key="1">
    <source>
        <dbReference type="EMBL" id="KAB2329577.1"/>
    </source>
</evidence>
<dbReference type="EMBL" id="WBOS01000018">
    <property type="protein sequence ID" value="KAB2329577.1"/>
    <property type="molecule type" value="Genomic_DNA"/>
</dbReference>
<comment type="caution">
    <text evidence="1">The sequence shown here is derived from an EMBL/GenBank/DDBJ whole genome shotgun (WGS) entry which is preliminary data.</text>
</comment>
<dbReference type="InterPro" id="IPR031325">
    <property type="entry name" value="RHS_repeat"/>
</dbReference>
<protein>
    <submittedName>
        <fullName evidence="1">RHS repeat protein</fullName>
    </submittedName>
</protein>
<dbReference type="Pfam" id="PF05593">
    <property type="entry name" value="RHS_repeat"/>
    <property type="match status" value="1"/>
</dbReference>
<gene>
    <name evidence="1" type="ORF">F7731_22310</name>
</gene>
<sequence length="29" mass="3368">MFHILVNRLTAEKLPDGTVLSYEYDEAEI</sequence>
<evidence type="ECO:0000313" key="2">
    <source>
        <dbReference type="Proteomes" id="UP000481030"/>
    </source>
</evidence>
<dbReference type="NCBIfam" id="TIGR01643">
    <property type="entry name" value="YD_repeat_2x"/>
    <property type="match status" value="1"/>
</dbReference>
<dbReference type="Proteomes" id="UP000481030">
    <property type="component" value="Unassembled WGS sequence"/>
</dbReference>
<proteinExistence type="predicted"/>